<gene>
    <name evidence="11" type="primary">queC</name>
    <name evidence="12" type="ORF">IV01_20860</name>
</gene>
<feature type="binding site" evidence="11">
    <location>
        <position position="194"/>
    </location>
    <ligand>
        <name>Zn(2+)</name>
        <dbReference type="ChEBI" id="CHEBI:29105"/>
    </ligand>
</feature>
<reference evidence="12 13" key="1">
    <citation type="submission" date="2014-07" db="EMBL/GenBank/DDBJ databases">
        <title>Draft Genome Sequences of Environmental Pseudomonas syringae strains.</title>
        <authorList>
            <person name="Baltrus D.A."/>
            <person name="Berge O."/>
            <person name="Morris C."/>
        </authorList>
    </citation>
    <scope>NUCLEOTIDE SEQUENCE [LARGE SCALE GENOMIC DNA]</scope>
    <source>
        <strain evidence="12 13">GAW0119</strain>
    </source>
</reference>
<comment type="pathway">
    <text evidence="1 11">Purine metabolism; 7-cyano-7-deazaguanine biosynthesis.</text>
</comment>
<dbReference type="HAMAP" id="MF_01633">
    <property type="entry name" value="QueC"/>
    <property type="match status" value="1"/>
</dbReference>
<dbReference type="Pfam" id="PF06508">
    <property type="entry name" value="QueC"/>
    <property type="match status" value="1"/>
</dbReference>
<comment type="caution">
    <text evidence="12">The sequence shown here is derived from an EMBL/GenBank/DDBJ whole genome shotgun (WGS) entry which is preliminary data.</text>
</comment>
<keyword evidence="4 11" id="KW-0547">Nucleotide-binding</keyword>
<comment type="function">
    <text evidence="11">Catalyzes the ATP-dependent conversion of 7-carboxy-7-deazaguanine (CDG) to 7-cyano-7-deazaguanine (preQ(0)).</text>
</comment>
<dbReference type="OrthoDB" id="9789567at2"/>
<evidence type="ECO:0000313" key="13">
    <source>
        <dbReference type="Proteomes" id="UP000028631"/>
    </source>
</evidence>
<dbReference type="GO" id="GO:0016879">
    <property type="term" value="F:ligase activity, forming carbon-nitrogen bonds"/>
    <property type="evidence" value="ECO:0007669"/>
    <property type="project" value="UniProtKB-UniRule"/>
</dbReference>
<keyword evidence="13" id="KW-1185">Reference proteome</keyword>
<evidence type="ECO:0000256" key="6">
    <source>
        <dbReference type="ARBA" id="ARBA00022833"/>
    </source>
</evidence>
<dbReference type="EC" id="6.3.4.20" evidence="9 11"/>
<feature type="binding site" evidence="11">
    <location>
        <position position="207"/>
    </location>
    <ligand>
        <name>Zn(2+)</name>
        <dbReference type="ChEBI" id="CHEBI:29105"/>
    </ligand>
</feature>
<evidence type="ECO:0000256" key="5">
    <source>
        <dbReference type="ARBA" id="ARBA00022785"/>
    </source>
</evidence>
<dbReference type="FunFam" id="3.40.50.620:FF:000131">
    <property type="entry name" value="7-cyano-7-deazaguanine synthase"/>
    <property type="match status" value="1"/>
</dbReference>
<dbReference type="CDD" id="cd01995">
    <property type="entry name" value="QueC-like"/>
    <property type="match status" value="1"/>
</dbReference>
<dbReference type="GO" id="GO:0008616">
    <property type="term" value="P:tRNA queuosine(34) biosynthetic process"/>
    <property type="evidence" value="ECO:0007669"/>
    <property type="project" value="UniProtKB-UniRule"/>
</dbReference>
<evidence type="ECO:0000256" key="8">
    <source>
        <dbReference type="ARBA" id="ARBA00037993"/>
    </source>
</evidence>
<dbReference type="PANTHER" id="PTHR42914:SF1">
    <property type="entry name" value="7-CYANO-7-DEAZAGUANINE SYNTHASE"/>
    <property type="match status" value="1"/>
</dbReference>
<dbReference type="NCBIfam" id="TIGR00364">
    <property type="entry name" value="7-cyano-7-deazaguanine synthase QueC"/>
    <property type="match status" value="1"/>
</dbReference>
<comment type="cofactor">
    <cofactor evidence="11">
        <name>Zn(2+)</name>
        <dbReference type="ChEBI" id="CHEBI:29105"/>
    </cofactor>
    <text evidence="11">Binds 1 zinc ion per subunit.</text>
</comment>
<comment type="similarity">
    <text evidence="8 11">Belongs to the QueC family.</text>
</comment>
<dbReference type="Gene3D" id="3.40.50.620">
    <property type="entry name" value="HUPs"/>
    <property type="match status" value="1"/>
</dbReference>
<organism evidence="12 13">
    <name type="scientific">Pseudomonas syringae</name>
    <dbReference type="NCBI Taxonomy" id="317"/>
    <lineage>
        <taxon>Bacteria</taxon>
        <taxon>Pseudomonadati</taxon>
        <taxon>Pseudomonadota</taxon>
        <taxon>Gammaproteobacteria</taxon>
        <taxon>Pseudomonadales</taxon>
        <taxon>Pseudomonadaceae</taxon>
        <taxon>Pseudomonas</taxon>
    </lineage>
</organism>
<keyword evidence="6 11" id="KW-0862">Zinc</keyword>
<dbReference type="SUPFAM" id="SSF52402">
    <property type="entry name" value="Adenine nucleotide alpha hydrolases-like"/>
    <property type="match status" value="1"/>
</dbReference>
<dbReference type="PANTHER" id="PTHR42914">
    <property type="entry name" value="7-CYANO-7-DEAZAGUANINE SYNTHASE"/>
    <property type="match status" value="1"/>
</dbReference>
<evidence type="ECO:0000313" key="12">
    <source>
        <dbReference type="EMBL" id="KFE52925.1"/>
    </source>
</evidence>
<dbReference type="InterPro" id="IPR018317">
    <property type="entry name" value="QueC"/>
</dbReference>
<keyword evidence="5 11" id="KW-0671">Queuosine biosynthesis</keyword>
<keyword evidence="2 11" id="KW-0436">Ligase</keyword>
<feature type="binding site" evidence="11">
    <location>
        <begin position="15"/>
        <end position="25"/>
    </location>
    <ligand>
        <name>ATP</name>
        <dbReference type="ChEBI" id="CHEBI:30616"/>
    </ligand>
</feature>
<evidence type="ECO:0000256" key="11">
    <source>
        <dbReference type="HAMAP-Rule" id="MF_01633"/>
    </source>
</evidence>
<keyword evidence="3 11" id="KW-0479">Metal-binding</keyword>
<dbReference type="Proteomes" id="UP000028631">
    <property type="component" value="Unassembled WGS sequence"/>
</dbReference>
<sequence>MSESTMTEKRAVILLSGGLDSATVVAMAKEQGYACYTMSFDYGQRHRAELNAAARVARDLGVVEHKVIGLDLNGIGGSALTDSSIDVPETPGEGIPVTYVPARNTVFLSLALGWAEVLGARDIFIGVNAVDYSGYPDCRPEFIESFERMANLATKAGVEGNGFTIQAPLQNLSKADIVKAGVRLGVDYGLTVSCYQADEQGRACGKCDSCRLRAEGFSAAGISDPTNYF</sequence>
<dbReference type="AlphaFoldDB" id="A0A085VBW2"/>
<evidence type="ECO:0000256" key="10">
    <source>
        <dbReference type="ARBA" id="ARBA00047890"/>
    </source>
</evidence>
<evidence type="ECO:0000256" key="2">
    <source>
        <dbReference type="ARBA" id="ARBA00022598"/>
    </source>
</evidence>
<evidence type="ECO:0000256" key="7">
    <source>
        <dbReference type="ARBA" id="ARBA00022840"/>
    </source>
</evidence>
<dbReference type="EMBL" id="JPQU01000067">
    <property type="protein sequence ID" value="KFE52925.1"/>
    <property type="molecule type" value="Genomic_DNA"/>
</dbReference>
<keyword evidence="7 11" id="KW-0067">ATP-binding</keyword>
<evidence type="ECO:0000256" key="4">
    <source>
        <dbReference type="ARBA" id="ARBA00022741"/>
    </source>
</evidence>
<evidence type="ECO:0000256" key="1">
    <source>
        <dbReference type="ARBA" id="ARBA00005061"/>
    </source>
</evidence>
<evidence type="ECO:0000256" key="9">
    <source>
        <dbReference type="ARBA" id="ARBA00039149"/>
    </source>
</evidence>
<dbReference type="GO" id="GO:0005524">
    <property type="term" value="F:ATP binding"/>
    <property type="evidence" value="ECO:0007669"/>
    <property type="project" value="UniProtKB-UniRule"/>
</dbReference>
<protein>
    <recommendedName>
        <fullName evidence="9 11">7-cyano-7-deazaguanine synthase</fullName>
        <ecNumber evidence="9 11">6.3.4.20</ecNumber>
    </recommendedName>
    <alternativeName>
        <fullName evidence="11">7-cyano-7-carbaguanine synthase</fullName>
    </alternativeName>
    <alternativeName>
        <fullName evidence="11">PreQ(0) synthase</fullName>
    </alternativeName>
    <alternativeName>
        <fullName evidence="11">Queuosine biosynthesis protein QueC</fullName>
    </alternativeName>
</protein>
<feature type="binding site" evidence="11">
    <location>
        <position position="204"/>
    </location>
    <ligand>
        <name>Zn(2+)</name>
        <dbReference type="ChEBI" id="CHEBI:29105"/>
    </ligand>
</feature>
<feature type="binding site" evidence="11">
    <location>
        <position position="210"/>
    </location>
    <ligand>
        <name>Zn(2+)</name>
        <dbReference type="ChEBI" id="CHEBI:29105"/>
    </ligand>
</feature>
<dbReference type="InterPro" id="IPR014729">
    <property type="entry name" value="Rossmann-like_a/b/a_fold"/>
</dbReference>
<dbReference type="GO" id="GO:0008270">
    <property type="term" value="F:zinc ion binding"/>
    <property type="evidence" value="ECO:0007669"/>
    <property type="project" value="UniProtKB-UniRule"/>
</dbReference>
<dbReference type="PIRSF" id="PIRSF006293">
    <property type="entry name" value="ExsB"/>
    <property type="match status" value="1"/>
</dbReference>
<name>A0A085VBW2_PSESX</name>
<dbReference type="PATRIC" id="fig|317.175.peg.4355"/>
<dbReference type="UniPathway" id="UPA00391"/>
<evidence type="ECO:0000256" key="3">
    <source>
        <dbReference type="ARBA" id="ARBA00022723"/>
    </source>
</evidence>
<proteinExistence type="inferred from homology"/>
<accession>A0A085VBW2</accession>
<comment type="catalytic activity">
    <reaction evidence="10 11">
        <text>7-carboxy-7-carbaguanine + NH4(+) + 2 ATP = 7-cyano-7-carbaguanine + 2 AMP + 2 diphosphate + 2 H(+)</text>
        <dbReference type="Rhea" id="RHEA:27982"/>
        <dbReference type="ChEBI" id="CHEBI:15378"/>
        <dbReference type="ChEBI" id="CHEBI:28938"/>
        <dbReference type="ChEBI" id="CHEBI:30616"/>
        <dbReference type="ChEBI" id="CHEBI:33019"/>
        <dbReference type="ChEBI" id="CHEBI:45075"/>
        <dbReference type="ChEBI" id="CHEBI:61036"/>
        <dbReference type="ChEBI" id="CHEBI:456215"/>
        <dbReference type="EC" id="6.3.4.20"/>
    </reaction>
</comment>